<accession>A0A6M1SX78</accession>
<dbReference type="GO" id="GO:0009187">
    <property type="term" value="P:cyclic nucleotide metabolic process"/>
    <property type="evidence" value="ECO:0007669"/>
    <property type="project" value="TreeGrafter"/>
</dbReference>
<dbReference type="RefSeq" id="WP_165138216.1">
    <property type="nucleotide sequence ID" value="NZ_JAALLT010000001.1"/>
</dbReference>
<protein>
    <recommendedName>
        <fullName evidence="3">Cyclic phosphodiesterase-like protein</fullName>
    </recommendedName>
</protein>
<sequence>MASSEKYSLWLRPFGDIAFSIQQRINKLSNKYGTPSFEPHVTLLSGLRYGETELIQLTETLAGALSPFDLLLTKAGYRDKFYQSLFVHIKKSDKLINAYETALQLFGYEEDEEYIPHLSLMYGDISQEEKERILSVMGREFHIRFEVHSLLLVKTEGKPHEWEKIHLAEFKS</sequence>
<dbReference type="AlphaFoldDB" id="A0A6M1SX78"/>
<organism evidence="1 2">
    <name type="scientific">Halalkalibaculum roseum</name>
    <dbReference type="NCBI Taxonomy" id="2709311"/>
    <lineage>
        <taxon>Bacteria</taxon>
        <taxon>Pseudomonadati</taxon>
        <taxon>Balneolota</taxon>
        <taxon>Balneolia</taxon>
        <taxon>Balneolales</taxon>
        <taxon>Balneolaceae</taxon>
        <taxon>Halalkalibaculum</taxon>
    </lineage>
</organism>
<comment type="caution">
    <text evidence="1">The sequence shown here is derived from an EMBL/GenBank/DDBJ whole genome shotgun (WGS) entry which is preliminary data.</text>
</comment>
<dbReference type="Proteomes" id="UP000473278">
    <property type="component" value="Unassembled WGS sequence"/>
</dbReference>
<dbReference type="PANTHER" id="PTHR28141:SF1">
    <property type="entry name" value="2',3'-CYCLIC-NUCLEOTIDE 3'-PHOSPHODIESTERASE"/>
    <property type="match status" value="1"/>
</dbReference>
<dbReference type="Gene3D" id="3.90.1140.10">
    <property type="entry name" value="Cyclic phosphodiesterase"/>
    <property type="match status" value="1"/>
</dbReference>
<dbReference type="Pfam" id="PF07823">
    <property type="entry name" value="CPDase"/>
    <property type="match status" value="1"/>
</dbReference>
<dbReference type="SUPFAM" id="SSF55144">
    <property type="entry name" value="LigT-like"/>
    <property type="match status" value="1"/>
</dbReference>
<evidence type="ECO:0000313" key="1">
    <source>
        <dbReference type="EMBL" id="NGP75157.1"/>
    </source>
</evidence>
<dbReference type="PANTHER" id="PTHR28141">
    <property type="entry name" value="2',3'-CYCLIC-NUCLEOTIDE 3'-PHOSPHODIESTERASE"/>
    <property type="match status" value="1"/>
</dbReference>
<dbReference type="GO" id="GO:0004113">
    <property type="term" value="F:2',3'-cyclic-nucleotide 3'-phosphodiesterase activity"/>
    <property type="evidence" value="ECO:0007669"/>
    <property type="project" value="TreeGrafter"/>
</dbReference>
<gene>
    <name evidence="1" type="ORF">G3570_00820</name>
</gene>
<evidence type="ECO:0000313" key="2">
    <source>
        <dbReference type="Proteomes" id="UP000473278"/>
    </source>
</evidence>
<proteinExistence type="predicted"/>
<dbReference type="InterPro" id="IPR012386">
    <property type="entry name" value="Cyclic-nucl_3Pdiesterase"/>
</dbReference>
<evidence type="ECO:0008006" key="3">
    <source>
        <dbReference type="Google" id="ProtNLM"/>
    </source>
</evidence>
<reference evidence="1 2" key="1">
    <citation type="submission" date="2020-02" db="EMBL/GenBank/DDBJ databases">
        <title>Balneolaceae bacterium YR4-1, complete genome.</title>
        <authorList>
            <person name="Li Y."/>
            <person name="Wu S."/>
        </authorList>
    </citation>
    <scope>NUCLEOTIDE SEQUENCE [LARGE SCALE GENOMIC DNA]</scope>
    <source>
        <strain evidence="1 2">YR4-1</strain>
    </source>
</reference>
<keyword evidence="2" id="KW-1185">Reference proteome</keyword>
<dbReference type="InterPro" id="IPR009097">
    <property type="entry name" value="Cyclic_Pdiesterase"/>
</dbReference>
<name>A0A6M1SX78_9BACT</name>
<dbReference type="EMBL" id="JAALLT010000001">
    <property type="protein sequence ID" value="NGP75157.1"/>
    <property type="molecule type" value="Genomic_DNA"/>
</dbReference>